<keyword evidence="1" id="KW-0732">Signal</keyword>
<feature type="domain" description="NodB homology" evidence="2">
    <location>
        <begin position="60"/>
        <end position="241"/>
    </location>
</feature>
<protein>
    <submittedName>
        <fullName evidence="3">Polysaccharide deacetylase family protein</fullName>
    </submittedName>
</protein>
<sequence length="409" mass="43663">MGWSSSNALRPVSRRGMWGKAAAVGLTAAMAAAVAAPPARAADAAPYRAQVLERGYDTAKVVTLTFDADWSDAGVPSVLNTLKANGITAAFSLTGRFVERYPAATGAIMDAGSKLVNHSYDHPYFSKLTQAQRWAELDKAEAAYRKLGYGSGGWFRAPYRDGYADPGLNRDLALRKYYVNWDWTFDTTGYKGVSTATILARVRQYTVPGAIILMHPGEGSSDPAALPQVISTLRGMGYGFTDPFRTVTHGGIGAKYASMGAQRSGLGAARTVEMQASTTGTAVQWFDHGRIYWKKGLPVHWVAGGILTKFLSLGGVTSFLGFPLSDETVVTGGRASQFQGGNVYWSSGTGAHEVHGGILAKYLSLGGSGSRLGLPVSDEFGIAAGRRGNFQHGAIEWHWATHSAVVIYY</sequence>
<dbReference type="InterPro" id="IPR002509">
    <property type="entry name" value="NODB_dom"/>
</dbReference>
<accession>A0ABW6H063</accession>
<dbReference type="InterPro" id="IPR006311">
    <property type="entry name" value="TAT_signal"/>
</dbReference>
<evidence type="ECO:0000256" key="1">
    <source>
        <dbReference type="SAM" id="SignalP"/>
    </source>
</evidence>
<name>A0ABW6H063_9ACTN</name>
<evidence type="ECO:0000313" key="4">
    <source>
        <dbReference type="Proteomes" id="UP001599756"/>
    </source>
</evidence>
<dbReference type="PANTHER" id="PTHR10587:SF128">
    <property type="entry name" value="POLYSACCHARIDE DEACETYLASE PDAB-RELATED"/>
    <property type="match status" value="1"/>
</dbReference>
<proteinExistence type="predicted"/>
<dbReference type="PANTHER" id="PTHR10587">
    <property type="entry name" value="GLYCOSYL TRANSFERASE-RELATED"/>
    <property type="match status" value="1"/>
</dbReference>
<dbReference type="Proteomes" id="UP001599756">
    <property type="component" value="Unassembled WGS sequence"/>
</dbReference>
<evidence type="ECO:0000313" key="3">
    <source>
        <dbReference type="EMBL" id="MFE1749997.1"/>
    </source>
</evidence>
<dbReference type="InterPro" id="IPR050248">
    <property type="entry name" value="Polysacc_deacetylase_ArnD"/>
</dbReference>
<dbReference type="EMBL" id="JBHYTS010000005">
    <property type="protein sequence ID" value="MFE1749997.1"/>
    <property type="molecule type" value="Genomic_DNA"/>
</dbReference>
<feature type="signal peptide" evidence="1">
    <location>
        <begin position="1"/>
        <end position="41"/>
    </location>
</feature>
<reference evidence="3 4" key="1">
    <citation type="submission" date="2024-09" db="EMBL/GenBank/DDBJ databases">
        <title>The Natural Products Discovery Center: Release of the First 8490 Sequenced Strains for Exploring Actinobacteria Biosynthetic Diversity.</title>
        <authorList>
            <person name="Kalkreuter E."/>
            <person name="Kautsar S.A."/>
            <person name="Yang D."/>
            <person name="Bader C.D."/>
            <person name="Teijaro C.N."/>
            <person name="Fluegel L."/>
            <person name="Davis C.M."/>
            <person name="Simpson J.R."/>
            <person name="Lauterbach L."/>
            <person name="Steele A.D."/>
            <person name="Gui C."/>
            <person name="Meng S."/>
            <person name="Li G."/>
            <person name="Viehrig K."/>
            <person name="Ye F."/>
            <person name="Su P."/>
            <person name="Kiefer A.F."/>
            <person name="Nichols A."/>
            <person name="Cepeda A.J."/>
            <person name="Yan W."/>
            <person name="Fan B."/>
            <person name="Jiang Y."/>
            <person name="Adhikari A."/>
            <person name="Zheng C.-J."/>
            <person name="Schuster L."/>
            <person name="Cowan T.M."/>
            <person name="Smanski M.J."/>
            <person name="Chevrette M.G."/>
            <person name="De Carvalho L.P.S."/>
            <person name="Shen B."/>
        </authorList>
    </citation>
    <scope>NUCLEOTIDE SEQUENCE [LARGE SCALE GENOMIC DNA]</scope>
    <source>
        <strain evidence="3 4">NPDC059500</strain>
    </source>
</reference>
<gene>
    <name evidence="3" type="ORF">ACFW88_05545</name>
</gene>
<dbReference type="RefSeq" id="WP_381801783.1">
    <property type="nucleotide sequence ID" value="NZ_JBHYTS010000005.1"/>
</dbReference>
<dbReference type="PROSITE" id="PS51677">
    <property type="entry name" value="NODB"/>
    <property type="match status" value="1"/>
</dbReference>
<evidence type="ECO:0000259" key="2">
    <source>
        <dbReference type="PROSITE" id="PS51677"/>
    </source>
</evidence>
<dbReference type="SUPFAM" id="SSF88713">
    <property type="entry name" value="Glycoside hydrolase/deacetylase"/>
    <property type="match status" value="1"/>
</dbReference>
<dbReference type="Pfam" id="PF01522">
    <property type="entry name" value="Polysacc_deac_1"/>
    <property type="match status" value="1"/>
</dbReference>
<keyword evidence="4" id="KW-1185">Reference proteome</keyword>
<comment type="caution">
    <text evidence="3">The sequence shown here is derived from an EMBL/GenBank/DDBJ whole genome shotgun (WGS) entry which is preliminary data.</text>
</comment>
<dbReference type="InterPro" id="IPR013207">
    <property type="entry name" value="LGFP"/>
</dbReference>
<dbReference type="InterPro" id="IPR011330">
    <property type="entry name" value="Glyco_hydro/deAcase_b/a-brl"/>
</dbReference>
<organism evidence="3 4">
    <name type="scientific">Streptomyces anandii</name>
    <dbReference type="NCBI Taxonomy" id="285454"/>
    <lineage>
        <taxon>Bacteria</taxon>
        <taxon>Bacillati</taxon>
        <taxon>Actinomycetota</taxon>
        <taxon>Actinomycetes</taxon>
        <taxon>Kitasatosporales</taxon>
        <taxon>Streptomycetaceae</taxon>
        <taxon>Streptomyces</taxon>
    </lineage>
</organism>
<dbReference type="CDD" id="cd10917">
    <property type="entry name" value="CE4_NodB_like_6s_7s"/>
    <property type="match status" value="1"/>
</dbReference>
<feature type="chain" id="PRO_5046323395" evidence="1">
    <location>
        <begin position="42"/>
        <end position="409"/>
    </location>
</feature>
<dbReference type="PROSITE" id="PS51318">
    <property type="entry name" value="TAT"/>
    <property type="match status" value="1"/>
</dbReference>
<dbReference type="Gene3D" id="3.20.20.370">
    <property type="entry name" value="Glycoside hydrolase/deacetylase"/>
    <property type="match status" value="1"/>
</dbReference>
<dbReference type="Pfam" id="PF08310">
    <property type="entry name" value="LGFP"/>
    <property type="match status" value="2"/>
</dbReference>